<dbReference type="InterPro" id="IPR001611">
    <property type="entry name" value="Leu-rich_rpt"/>
</dbReference>
<dbReference type="Gene3D" id="1.10.510.10">
    <property type="entry name" value="Transferase(Phosphotransferase) domain 1"/>
    <property type="match status" value="1"/>
</dbReference>
<evidence type="ECO:0000256" key="21">
    <source>
        <dbReference type="ARBA" id="ARBA00048679"/>
    </source>
</evidence>
<dbReference type="SMART" id="SM00369">
    <property type="entry name" value="LRR_TYP"/>
    <property type="match status" value="6"/>
</dbReference>
<comment type="caution">
    <text evidence="26">The sequence shown here is derived from an EMBL/GenBank/DDBJ whole genome shotgun (WGS) entry which is preliminary data.</text>
</comment>
<keyword evidence="16 23" id="KW-0472">Membrane</keyword>
<dbReference type="PROSITE" id="PS51450">
    <property type="entry name" value="LRR"/>
    <property type="match status" value="1"/>
</dbReference>
<dbReference type="PROSITE" id="PS00107">
    <property type="entry name" value="PROTEIN_KINASE_ATP"/>
    <property type="match status" value="1"/>
</dbReference>
<feature type="signal peptide" evidence="24">
    <location>
        <begin position="1"/>
        <end position="23"/>
    </location>
</feature>
<dbReference type="GO" id="GO:0009791">
    <property type="term" value="P:post-embryonic development"/>
    <property type="evidence" value="ECO:0007669"/>
    <property type="project" value="UniProtKB-ARBA"/>
</dbReference>
<evidence type="ECO:0000256" key="7">
    <source>
        <dbReference type="ARBA" id="ARBA00022614"/>
    </source>
</evidence>
<evidence type="ECO:0000256" key="16">
    <source>
        <dbReference type="ARBA" id="ARBA00023136"/>
    </source>
</evidence>
<evidence type="ECO:0000256" key="3">
    <source>
        <dbReference type="ARBA" id="ARBA00012513"/>
    </source>
</evidence>
<evidence type="ECO:0000256" key="5">
    <source>
        <dbReference type="ARBA" id="ARBA00022527"/>
    </source>
</evidence>
<evidence type="ECO:0000256" key="13">
    <source>
        <dbReference type="ARBA" id="ARBA00022777"/>
    </source>
</evidence>
<keyword evidence="13" id="KW-0418">Kinase</keyword>
<evidence type="ECO:0000256" key="10">
    <source>
        <dbReference type="ARBA" id="ARBA00022729"/>
    </source>
</evidence>
<dbReference type="GO" id="GO:0005524">
    <property type="term" value="F:ATP binding"/>
    <property type="evidence" value="ECO:0007669"/>
    <property type="project" value="UniProtKB-UniRule"/>
</dbReference>
<evidence type="ECO:0000256" key="20">
    <source>
        <dbReference type="ARBA" id="ARBA00047899"/>
    </source>
</evidence>
<dbReference type="SUPFAM" id="SSF56112">
    <property type="entry name" value="Protein kinase-like (PK-like)"/>
    <property type="match status" value="1"/>
</dbReference>
<evidence type="ECO:0000256" key="23">
    <source>
        <dbReference type="SAM" id="Phobius"/>
    </source>
</evidence>
<name>A0AAW2BGW4_9ROSI</name>
<comment type="similarity">
    <text evidence="19">Belongs to the polygalacturonase-inhibiting protein family.</text>
</comment>
<keyword evidence="9 23" id="KW-0812">Transmembrane</keyword>
<evidence type="ECO:0000256" key="6">
    <source>
        <dbReference type="ARBA" id="ARBA00022553"/>
    </source>
</evidence>
<reference evidence="26 27" key="1">
    <citation type="submission" date="2024-01" db="EMBL/GenBank/DDBJ databases">
        <title>A telomere-to-telomere, gap-free genome of sweet tea (Lithocarpus litseifolius).</title>
        <authorList>
            <person name="Zhou J."/>
        </authorList>
    </citation>
    <scope>NUCLEOTIDE SEQUENCE [LARGE SCALE GENOMIC DNA]</scope>
    <source>
        <strain evidence="26">Zhou-2022a</strain>
        <tissue evidence="26">Leaf</tissue>
    </source>
</reference>
<evidence type="ECO:0000313" key="27">
    <source>
        <dbReference type="Proteomes" id="UP001459277"/>
    </source>
</evidence>
<keyword evidence="5" id="KW-0723">Serine/threonine-protein kinase</keyword>
<organism evidence="26 27">
    <name type="scientific">Lithocarpus litseifolius</name>
    <dbReference type="NCBI Taxonomy" id="425828"/>
    <lineage>
        <taxon>Eukaryota</taxon>
        <taxon>Viridiplantae</taxon>
        <taxon>Streptophyta</taxon>
        <taxon>Embryophyta</taxon>
        <taxon>Tracheophyta</taxon>
        <taxon>Spermatophyta</taxon>
        <taxon>Magnoliopsida</taxon>
        <taxon>eudicotyledons</taxon>
        <taxon>Gunneridae</taxon>
        <taxon>Pentapetalae</taxon>
        <taxon>rosids</taxon>
        <taxon>fabids</taxon>
        <taxon>Fagales</taxon>
        <taxon>Fagaceae</taxon>
        <taxon>Lithocarpus</taxon>
    </lineage>
</organism>
<evidence type="ECO:0000256" key="1">
    <source>
        <dbReference type="ARBA" id="ARBA00004191"/>
    </source>
</evidence>
<evidence type="ECO:0000313" key="26">
    <source>
        <dbReference type="EMBL" id="KAK9983355.1"/>
    </source>
</evidence>
<dbReference type="FunFam" id="3.80.10.10:FF:000400">
    <property type="entry name" value="Nuclear pore complex protein NUP107"/>
    <property type="match status" value="1"/>
</dbReference>
<dbReference type="Pfam" id="PF08263">
    <property type="entry name" value="LRRNT_2"/>
    <property type="match status" value="1"/>
</dbReference>
<dbReference type="InterPro" id="IPR017441">
    <property type="entry name" value="Protein_kinase_ATP_BS"/>
</dbReference>
<dbReference type="InterPro" id="IPR013210">
    <property type="entry name" value="LRR_N_plant-typ"/>
</dbReference>
<keyword evidence="6" id="KW-0597">Phosphoprotein</keyword>
<dbReference type="InterPro" id="IPR011009">
    <property type="entry name" value="Kinase-like_dom_sf"/>
</dbReference>
<dbReference type="InterPro" id="IPR050647">
    <property type="entry name" value="Plant_LRR-RLKs"/>
</dbReference>
<dbReference type="GO" id="GO:0016020">
    <property type="term" value="C:membrane"/>
    <property type="evidence" value="ECO:0007669"/>
    <property type="project" value="UniProtKB-SubCell"/>
</dbReference>
<dbReference type="SMART" id="SM00365">
    <property type="entry name" value="LRR_SD22"/>
    <property type="match status" value="4"/>
</dbReference>
<evidence type="ECO:0000256" key="12">
    <source>
        <dbReference type="ARBA" id="ARBA00022741"/>
    </source>
</evidence>
<evidence type="ECO:0000256" key="11">
    <source>
        <dbReference type="ARBA" id="ARBA00022737"/>
    </source>
</evidence>
<dbReference type="EC" id="2.7.11.1" evidence="3"/>
<dbReference type="Proteomes" id="UP001459277">
    <property type="component" value="Unassembled WGS sequence"/>
</dbReference>
<evidence type="ECO:0000256" key="8">
    <source>
        <dbReference type="ARBA" id="ARBA00022679"/>
    </source>
</evidence>
<evidence type="ECO:0000259" key="25">
    <source>
        <dbReference type="PROSITE" id="PS50011"/>
    </source>
</evidence>
<keyword evidence="8" id="KW-0808">Transferase</keyword>
<dbReference type="Pfam" id="PF13855">
    <property type="entry name" value="LRR_8"/>
    <property type="match status" value="2"/>
</dbReference>
<feature type="transmembrane region" description="Helical" evidence="23">
    <location>
        <begin position="423"/>
        <end position="448"/>
    </location>
</feature>
<keyword evidence="15 23" id="KW-1133">Transmembrane helix</keyword>
<evidence type="ECO:0000256" key="2">
    <source>
        <dbReference type="ARBA" id="ARBA00004479"/>
    </source>
</evidence>
<dbReference type="AlphaFoldDB" id="A0AAW2BGW4"/>
<sequence length="600" mass="66386">MAITLDRLVSLVLLVQFVLLCSSYNVTSESTEEANALLKWKSCLENNTQPQLSSWTLLPRNATNPKPSTSPCTWFGISCNPAGSVTRINLTSSGLQGMLHEFPFSSLPNLAYIDLFDNVLFGTIPPQIGNLSKLIYLDLSYNKLSGSVPPEIGHLTKLEFLQLVNNQFNGSIPQELELNENLLTGSVPASIGNLSKLETLFLRENQFSGTVPQEIENLFLVVLELDTNNFTVGEIPKELGKLTFLVKLMLNGNKLSSGIPQELGSLTDLEYLDISSNKLSKSLPGDLDELLKLIYLNLSCNKFSQEIPVRLGKLVHLSQLDLSHNSLSGEIPCQISTLESLEKLNLSHNNLSGSIPTSFARMRGLLYIDISYNELQGPIPDSKAFKDAPFEALEGNKGLCGDVRGLQSCKLSSAHISKGSHKVVIYIIYPLLGALSLLLAFFVISLILKRRKNEWQIKRRDVNNKELLMISTFDGKILYEETNAFDAIHCIGEGGNGSVYKAKLPSGDVVAVKKLHSSPPDGVMTYSKEFLNEIRALTEINIVKLHGFCSHPRHSFLIYKYLEKGSLAEILSKEEEAKGLDWSKRLNIIKSVSRLVLHAP</sequence>
<evidence type="ECO:0000256" key="17">
    <source>
        <dbReference type="ARBA" id="ARBA00023170"/>
    </source>
</evidence>
<keyword evidence="18" id="KW-0325">Glycoprotein</keyword>
<keyword evidence="14 22" id="KW-0067">ATP-binding</keyword>
<dbReference type="Pfam" id="PF00069">
    <property type="entry name" value="Pkinase"/>
    <property type="match status" value="1"/>
</dbReference>
<dbReference type="InterPro" id="IPR000719">
    <property type="entry name" value="Prot_kinase_dom"/>
</dbReference>
<dbReference type="EMBL" id="JAZDWU010000012">
    <property type="protein sequence ID" value="KAK9983355.1"/>
    <property type="molecule type" value="Genomic_DNA"/>
</dbReference>
<dbReference type="PANTHER" id="PTHR48056:SF42">
    <property type="entry name" value="MDIS1-INTERACTING RECEPTOR LIKE KINASE 2-LIKE"/>
    <property type="match status" value="1"/>
</dbReference>
<keyword evidence="4" id="KW-0964">Secreted</keyword>
<dbReference type="FunFam" id="3.80.10.10:FF:000233">
    <property type="entry name" value="Leucine-rich repeat receptor-like protein kinase TDR"/>
    <property type="match status" value="1"/>
</dbReference>
<evidence type="ECO:0000256" key="19">
    <source>
        <dbReference type="ARBA" id="ARBA00038043"/>
    </source>
</evidence>
<evidence type="ECO:0000256" key="18">
    <source>
        <dbReference type="ARBA" id="ARBA00023180"/>
    </source>
</evidence>
<dbReference type="PRINTS" id="PR00019">
    <property type="entry name" value="LEURICHRPT"/>
</dbReference>
<protein>
    <recommendedName>
        <fullName evidence="3">non-specific serine/threonine protein kinase</fullName>
        <ecNumber evidence="3">2.7.11.1</ecNumber>
    </recommendedName>
</protein>
<comment type="catalytic activity">
    <reaction evidence="20">
        <text>L-threonyl-[protein] + ATP = O-phospho-L-threonyl-[protein] + ADP + H(+)</text>
        <dbReference type="Rhea" id="RHEA:46608"/>
        <dbReference type="Rhea" id="RHEA-COMP:11060"/>
        <dbReference type="Rhea" id="RHEA-COMP:11605"/>
        <dbReference type="ChEBI" id="CHEBI:15378"/>
        <dbReference type="ChEBI" id="CHEBI:30013"/>
        <dbReference type="ChEBI" id="CHEBI:30616"/>
        <dbReference type="ChEBI" id="CHEBI:61977"/>
        <dbReference type="ChEBI" id="CHEBI:456216"/>
        <dbReference type="EC" id="2.7.11.1"/>
    </reaction>
</comment>
<evidence type="ECO:0000256" key="24">
    <source>
        <dbReference type="SAM" id="SignalP"/>
    </source>
</evidence>
<dbReference type="PANTHER" id="PTHR48056">
    <property type="entry name" value="LRR RECEPTOR-LIKE SERINE/THREONINE-PROTEIN KINASE-RELATED"/>
    <property type="match status" value="1"/>
</dbReference>
<evidence type="ECO:0000256" key="9">
    <source>
        <dbReference type="ARBA" id="ARBA00022692"/>
    </source>
</evidence>
<keyword evidence="17" id="KW-0675">Receptor</keyword>
<dbReference type="FunFam" id="3.30.200.20:FF:000309">
    <property type="entry name" value="Leucine-rich repeat receptor protein kinase MSP1"/>
    <property type="match status" value="1"/>
</dbReference>
<keyword evidence="11" id="KW-0677">Repeat</keyword>
<comment type="subcellular location">
    <subcellularLocation>
        <location evidence="2">Membrane</location>
        <topology evidence="2">Single-pass type I membrane protein</topology>
    </subcellularLocation>
    <subcellularLocation>
        <location evidence="1">Secreted</location>
        <location evidence="1">Cell wall</location>
    </subcellularLocation>
</comment>
<evidence type="ECO:0000256" key="14">
    <source>
        <dbReference type="ARBA" id="ARBA00022840"/>
    </source>
</evidence>
<feature type="chain" id="PRO_5043800106" description="non-specific serine/threonine protein kinase" evidence="24">
    <location>
        <begin position="24"/>
        <end position="600"/>
    </location>
</feature>
<gene>
    <name evidence="26" type="ORF">SO802_032880</name>
</gene>
<keyword evidence="7" id="KW-0433">Leucine-rich repeat</keyword>
<feature type="domain" description="Protein kinase" evidence="25">
    <location>
        <begin position="485"/>
        <end position="600"/>
    </location>
</feature>
<dbReference type="InterPro" id="IPR003591">
    <property type="entry name" value="Leu-rich_rpt_typical-subtyp"/>
</dbReference>
<keyword evidence="10 24" id="KW-0732">Signal</keyword>
<dbReference type="InterPro" id="IPR032675">
    <property type="entry name" value="LRR_dom_sf"/>
</dbReference>
<evidence type="ECO:0000256" key="15">
    <source>
        <dbReference type="ARBA" id="ARBA00022989"/>
    </source>
</evidence>
<dbReference type="Pfam" id="PF00560">
    <property type="entry name" value="LRR_1"/>
    <property type="match status" value="3"/>
</dbReference>
<evidence type="ECO:0000256" key="4">
    <source>
        <dbReference type="ARBA" id="ARBA00022512"/>
    </source>
</evidence>
<comment type="catalytic activity">
    <reaction evidence="21">
        <text>L-seryl-[protein] + ATP = O-phospho-L-seryl-[protein] + ADP + H(+)</text>
        <dbReference type="Rhea" id="RHEA:17989"/>
        <dbReference type="Rhea" id="RHEA-COMP:9863"/>
        <dbReference type="Rhea" id="RHEA-COMP:11604"/>
        <dbReference type="ChEBI" id="CHEBI:15378"/>
        <dbReference type="ChEBI" id="CHEBI:29999"/>
        <dbReference type="ChEBI" id="CHEBI:30616"/>
        <dbReference type="ChEBI" id="CHEBI:83421"/>
        <dbReference type="ChEBI" id="CHEBI:456216"/>
        <dbReference type="EC" id="2.7.11.1"/>
    </reaction>
</comment>
<dbReference type="PROSITE" id="PS50011">
    <property type="entry name" value="PROTEIN_KINASE_DOM"/>
    <property type="match status" value="1"/>
</dbReference>
<keyword evidence="12 22" id="KW-0547">Nucleotide-binding</keyword>
<dbReference type="SUPFAM" id="SSF52058">
    <property type="entry name" value="L domain-like"/>
    <property type="match status" value="1"/>
</dbReference>
<evidence type="ECO:0000256" key="22">
    <source>
        <dbReference type="PROSITE-ProRule" id="PRU10141"/>
    </source>
</evidence>
<keyword evidence="4" id="KW-0134">Cell wall</keyword>
<keyword evidence="27" id="KW-1185">Reference proteome</keyword>
<feature type="binding site" evidence="22">
    <location>
        <position position="514"/>
    </location>
    <ligand>
        <name>ATP</name>
        <dbReference type="ChEBI" id="CHEBI:30616"/>
    </ligand>
</feature>
<proteinExistence type="inferred from homology"/>
<accession>A0AAW2BGW4</accession>
<dbReference type="Gene3D" id="3.80.10.10">
    <property type="entry name" value="Ribonuclease Inhibitor"/>
    <property type="match status" value="2"/>
</dbReference>
<dbReference type="GO" id="GO:0004674">
    <property type="term" value="F:protein serine/threonine kinase activity"/>
    <property type="evidence" value="ECO:0007669"/>
    <property type="project" value="UniProtKB-KW"/>
</dbReference>
<dbReference type="GO" id="GO:0033612">
    <property type="term" value="F:receptor serine/threonine kinase binding"/>
    <property type="evidence" value="ECO:0007669"/>
    <property type="project" value="TreeGrafter"/>
</dbReference>